<accession>A0A147KD98</accession>
<dbReference type="OrthoDB" id="3691597at2"/>
<dbReference type="STRING" id="665004.AC529_18855"/>
<dbReference type="RefSeq" id="WP_068752986.1">
    <property type="nucleotide sequence ID" value="NZ_KQ950180.1"/>
</dbReference>
<dbReference type="PANTHER" id="PTHR39550:SF1">
    <property type="entry name" value="SLL0658 PROTEIN"/>
    <property type="match status" value="1"/>
</dbReference>
<evidence type="ECO:0008006" key="3">
    <source>
        <dbReference type="Google" id="ProtNLM"/>
    </source>
</evidence>
<reference evidence="2" key="1">
    <citation type="journal article" date="2017" name="Acta Aliment.">
        <title>Plant polysaccharide degrading enzyme system of Thermpbifida cellulosilytica TB100 revealed by de novo genome project data.</title>
        <authorList>
            <person name="Toth A."/>
            <person name="Baka E."/>
            <person name="Luzics S."/>
            <person name="Bata-Vidacs I."/>
            <person name="Nagy I."/>
            <person name="Balint B."/>
            <person name="Herceg R."/>
            <person name="Olasz F."/>
            <person name="Wilk T."/>
            <person name="Nagy T."/>
            <person name="Kriszt B."/>
            <person name="Nagy I."/>
            <person name="Kukolya J."/>
        </authorList>
    </citation>
    <scope>NUCLEOTIDE SEQUENCE [LARGE SCALE GENOMIC DNA]</scope>
    <source>
        <strain evidence="2">TB100</strain>
    </source>
</reference>
<evidence type="ECO:0000313" key="1">
    <source>
        <dbReference type="EMBL" id="KUP95237.1"/>
    </source>
</evidence>
<dbReference type="PATRIC" id="fig|665004.4.peg.136"/>
<dbReference type="Pfam" id="PF11848">
    <property type="entry name" value="DUF3368"/>
    <property type="match status" value="1"/>
</dbReference>
<dbReference type="PANTHER" id="PTHR39550">
    <property type="entry name" value="SLL0658 PROTEIN"/>
    <property type="match status" value="1"/>
</dbReference>
<proteinExistence type="predicted"/>
<gene>
    <name evidence="1" type="ORF">AC529_18855</name>
</gene>
<comment type="caution">
    <text evidence="1">The sequence shown here is derived from an EMBL/GenBank/DDBJ whole genome shotgun (WGS) entry which is preliminary data.</text>
</comment>
<keyword evidence="2" id="KW-1185">Reference proteome</keyword>
<organism evidence="1 2">
    <name type="scientific">Thermobifida cellulosilytica TB100</name>
    <dbReference type="NCBI Taxonomy" id="665004"/>
    <lineage>
        <taxon>Bacteria</taxon>
        <taxon>Bacillati</taxon>
        <taxon>Actinomycetota</taxon>
        <taxon>Actinomycetes</taxon>
        <taxon>Streptosporangiales</taxon>
        <taxon>Nocardiopsidaceae</taxon>
        <taxon>Thermobifida</taxon>
    </lineage>
</organism>
<sequence length="179" mass="19075">MTPSGNRLLFDTPPLLHSAKADRLDVLGDLISGLDAVTTRAVVDEVGSKHAEARAAVLNASWISVVNTDSLELLKAFGAWSERLGATHGYNVGETTLCAYAEVNGGTLVLDDLAARRVAERHGLAVRGTVGLIADACRRGRRTVTNASVLVDDLPATGMRLPFPRGGFESWAREKRLLG</sequence>
<evidence type="ECO:0000313" key="2">
    <source>
        <dbReference type="Proteomes" id="UP000074382"/>
    </source>
</evidence>
<dbReference type="EMBL" id="LGEM01000138">
    <property type="protein sequence ID" value="KUP95237.1"/>
    <property type="molecule type" value="Genomic_DNA"/>
</dbReference>
<dbReference type="AlphaFoldDB" id="A0A147KD98"/>
<name>A0A147KD98_THECS</name>
<protein>
    <recommendedName>
        <fullName evidence="3">Nucleic acid-binding protein</fullName>
    </recommendedName>
</protein>
<dbReference type="InterPro" id="IPR021799">
    <property type="entry name" value="PIN-like_prokaryotic"/>
</dbReference>
<dbReference type="Proteomes" id="UP000074382">
    <property type="component" value="Unassembled WGS sequence"/>
</dbReference>